<dbReference type="GO" id="GO:0036381">
    <property type="term" value="F:pyridoxal 5'-phosphate synthase (glutamine hydrolysing) activity"/>
    <property type="evidence" value="ECO:0007669"/>
    <property type="project" value="UniProtKB-UniRule"/>
</dbReference>
<feature type="binding site" evidence="8">
    <location>
        <begin position="236"/>
        <end position="237"/>
    </location>
    <ligand>
        <name>D-ribose 5-phosphate</name>
        <dbReference type="ChEBI" id="CHEBI:78346"/>
    </ligand>
</feature>
<dbReference type="RefSeq" id="WP_093074644.1">
    <property type="nucleotide sequence ID" value="NZ_FOGV01000032.1"/>
</dbReference>
<dbReference type="SUPFAM" id="SSF51366">
    <property type="entry name" value="Ribulose-phoshate binding barrel"/>
    <property type="match status" value="1"/>
</dbReference>
<dbReference type="EMBL" id="FOGV01000032">
    <property type="protein sequence ID" value="SES31547.1"/>
    <property type="molecule type" value="Genomic_DNA"/>
</dbReference>
<comment type="caution">
    <text evidence="11">The sequence shown here is derived from an EMBL/GenBank/DDBJ whole genome shotgun (WGS) entry which is preliminary data.</text>
</comment>
<dbReference type="GO" id="GO:0042823">
    <property type="term" value="P:pyridoxal phosphate biosynthetic process"/>
    <property type="evidence" value="ECO:0007669"/>
    <property type="project" value="UniProtKB-UniRule"/>
</dbReference>
<dbReference type="FunFam" id="3.20.20.70:FF:000001">
    <property type="entry name" value="Pyridoxine biosynthesis protein PDX1"/>
    <property type="match status" value="1"/>
</dbReference>
<keyword evidence="4 8" id="KW-0456">Lyase</keyword>
<comment type="similarity">
    <text evidence="2 8 9">Belongs to the PdxS/SNZ family.</text>
</comment>
<dbReference type="GO" id="GO:0008615">
    <property type="term" value="P:pyridoxine biosynthetic process"/>
    <property type="evidence" value="ECO:0007669"/>
    <property type="project" value="TreeGrafter"/>
</dbReference>
<dbReference type="HAMAP" id="MF_01824">
    <property type="entry name" value="PdxS"/>
    <property type="match status" value="1"/>
</dbReference>
<keyword evidence="12" id="KW-1185">Reference proteome</keyword>
<protein>
    <recommendedName>
        <fullName evidence="8">Pyridoxal 5'-phosphate synthase subunit PdxS</fullName>
        <shortName evidence="8">PLP synthase subunit PdxS</shortName>
        <ecNumber evidence="8">4.3.3.6</ecNumber>
    </recommendedName>
    <alternativeName>
        <fullName evidence="8">Pdx1</fullName>
    </alternativeName>
</protein>
<evidence type="ECO:0000256" key="9">
    <source>
        <dbReference type="PROSITE-ProRule" id="PRU00481"/>
    </source>
</evidence>
<dbReference type="PANTHER" id="PTHR31829:SF0">
    <property type="entry name" value="PYRIDOXAL 5'-PHOSPHATE SYNTHASE SUBUNIT SNZ1-RELATED"/>
    <property type="match status" value="1"/>
</dbReference>
<keyword evidence="3 8" id="KW-0663">Pyridoxal phosphate</keyword>
<feature type="binding site" evidence="8">
    <location>
        <position position="166"/>
    </location>
    <ligand>
        <name>D-glyceraldehyde 3-phosphate</name>
        <dbReference type="ChEBI" id="CHEBI:59776"/>
    </ligand>
</feature>
<accession>A0A1H9WCY5</accession>
<dbReference type="CDD" id="cd04727">
    <property type="entry name" value="pdxS"/>
    <property type="match status" value="1"/>
</dbReference>
<feature type="domain" description="PdxS/SNZ N-terminal" evidence="10">
    <location>
        <begin position="8"/>
        <end position="213"/>
    </location>
</feature>
<proteinExistence type="inferred from homology"/>
<name>A0A1H9WCY5_9BACI</name>
<dbReference type="Pfam" id="PF01680">
    <property type="entry name" value="SOR_SNZ"/>
    <property type="match status" value="1"/>
</dbReference>
<reference evidence="12" key="1">
    <citation type="submission" date="2016-10" db="EMBL/GenBank/DDBJ databases">
        <authorList>
            <person name="de Groot N.N."/>
        </authorList>
    </citation>
    <scope>NUCLEOTIDE SEQUENCE [LARGE SCALE GENOMIC DNA]</scope>
    <source>
        <strain evidence="12">10nlg</strain>
    </source>
</reference>
<evidence type="ECO:0000256" key="8">
    <source>
        <dbReference type="HAMAP-Rule" id="MF_01824"/>
    </source>
</evidence>
<comment type="subunit">
    <text evidence="7">Homohexamer and homododecamer. In the presence of PdxT, forms a dodecamer of heterodimers.</text>
</comment>
<evidence type="ECO:0000256" key="5">
    <source>
        <dbReference type="ARBA" id="ARBA00023270"/>
    </source>
</evidence>
<evidence type="ECO:0000256" key="4">
    <source>
        <dbReference type="ARBA" id="ARBA00023239"/>
    </source>
</evidence>
<comment type="catalytic activity">
    <reaction evidence="6 8">
        <text>aldehydo-D-ribose 5-phosphate + D-glyceraldehyde 3-phosphate + L-glutamine = pyridoxal 5'-phosphate + L-glutamate + phosphate + 3 H2O + H(+)</text>
        <dbReference type="Rhea" id="RHEA:31507"/>
        <dbReference type="ChEBI" id="CHEBI:15377"/>
        <dbReference type="ChEBI" id="CHEBI:15378"/>
        <dbReference type="ChEBI" id="CHEBI:29985"/>
        <dbReference type="ChEBI" id="CHEBI:43474"/>
        <dbReference type="ChEBI" id="CHEBI:58273"/>
        <dbReference type="ChEBI" id="CHEBI:58359"/>
        <dbReference type="ChEBI" id="CHEBI:59776"/>
        <dbReference type="ChEBI" id="CHEBI:597326"/>
        <dbReference type="EC" id="4.3.3.6"/>
    </reaction>
</comment>
<dbReference type="AlphaFoldDB" id="A0A1H9WCY5"/>
<dbReference type="PROSITE" id="PS51129">
    <property type="entry name" value="PDXS_SNZ_2"/>
    <property type="match status" value="1"/>
</dbReference>
<dbReference type="NCBIfam" id="NF003215">
    <property type="entry name" value="PRK04180.1"/>
    <property type="match status" value="1"/>
</dbReference>
<dbReference type="Proteomes" id="UP000199318">
    <property type="component" value="Unassembled WGS sequence"/>
</dbReference>
<dbReference type="GO" id="GO:0006520">
    <property type="term" value="P:amino acid metabolic process"/>
    <property type="evidence" value="ECO:0007669"/>
    <property type="project" value="TreeGrafter"/>
</dbReference>
<feature type="binding site" evidence="8">
    <location>
        <position position="215"/>
    </location>
    <ligand>
        <name>D-ribose 5-phosphate</name>
        <dbReference type="ChEBI" id="CHEBI:78346"/>
    </ligand>
</feature>
<evidence type="ECO:0000256" key="3">
    <source>
        <dbReference type="ARBA" id="ARBA00022898"/>
    </source>
</evidence>
<evidence type="ECO:0000313" key="12">
    <source>
        <dbReference type="Proteomes" id="UP000199318"/>
    </source>
</evidence>
<dbReference type="NCBIfam" id="TIGR00343">
    <property type="entry name" value="pyridoxal 5'-phosphate synthase lyase subunit PdxS"/>
    <property type="match status" value="1"/>
</dbReference>
<evidence type="ECO:0000313" key="11">
    <source>
        <dbReference type="EMBL" id="SES31547.1"/>
    </source>
</evidence>
<dbReference type="InterPro" id="IPR011060">
    <property type="entry name" value="RibuloseP-bd_barrel"/>
</dbReference>
<sequence length="295" mass="31907">MEKHVGTDRVKRGMAEMQKGGVIMDVVNAEQAKIAEQAGAVAVMALERVPSDIRAAGGVARMADPTIVEEVQNAVSIPVMAKARIGHIVEARILEALGVDYIDESEVLTPADEVYHLNKRDFTVPFVCGAKDIGEASRRIGEGASMMRTKGEPGTGNIVEAVRHQRLIQSQINKIVNTSTDELMTEAKNHGAPYEVLLDIKERGRLPVVNFAAGGIATPADAALMMQLGSDGVFVGSGIFKSEHPDKFARAIVEATTHYEDYKLIADLSKELGTAMPGLEMSSLEPQERMQDRGW</sequence>
<feature type="binding site" evidence="8">
    <location>
        <position position="25"/>
    </location>
    <ligand>
        <name>D-ribose 5-phosphate</name>
        <dbReference type="ChEBI" id="CHEBI:78346"/>
    </ligand>
</feature>
<dbReference type="InterPro" id="IPR001852">
    <property type="entry name" value="PdxS/SNZ"/>
</dbReference>
<dbReference type="EC" id="4.3.3.6" evidence="8"/>
<comment type="function">
    <text evidence="8">Catalyzes the formation of pyridoxal 5'-phosphate from ribose 5-phosphate (RBP), glyceraldehyde 3-phosphate (G3P) and ammonia. The ammonia is provided by the PdxT subunit. Can also use ribulose 5-phosphate and dihydroxyacetone phosphate as substrates, resulting from enzyme-catalyzed isomerization of RBP and G3P, respectively.</text>
</comment>
<dbReference type="OrthoDB" id="9772545at2"/>
<dbReference type="PANTHER" id="PTHR31829">
    <property type="entry name" value="PYRIDOXAL 5'-PHOSPHATE SYNTHASE SUBUNIT SNZ1-RELATED"/>
    <property type="match status" value="1"/>
</dbReference>
<comment type="pathway">
    <text evidence="1 8">Cofactor biosynthesis; pyridoxal 5'-phosphate biosynthesis.</text>
</comment>
<feature type="active site" description="Schiff-base intermediate with D-ribose 5-phosphate" evidence="8">
    <location>
        <position position="82"/>
    </location>
</feature>
<dbReference type="Gene3D" id="3.20.20.70">
    <property type="entry name" value="Aldolase class I"/>
    <property type="match status" value="1"/>
</dbReference>
<dbReference type="PIRSF" id="PIRSF029271">
    <property type="entry name" value="Pdx1"/>
    <property type="match status" value="1"/>
</dbReference>
<dbReference type="PROSITE" id="PS01235">
    <property type="entry name" value="PDXS_SNZ_1"/>
    <property type="match status" value="1"/>
</dbReference>
<evidence type="ECO:0000256" key="6">
    <source>
        <dbReference type="ARBA" id="ARBA00047992"/>
    </source>
</evidence>
<dbReference type="UniPathway" id="UPA00245"/>
<evidence type="ECO:0000259" key="10">
    <source>
        <dbReference type="Pfam" id="PF01680"/>
    </source>
</evidence>
<dbReference type="InterPro" id="IPR013785">
    <property type="entry name" value="Aldolase_TIM"/>
</dbReference>
<dbReference type="STRING" id="1464123.SAMN05444126_13215"/>
<evidence type="ECO:0000256" key="7">
    <source>
        <dbReference type="ARBA" id="ARBA00061750"/>
    </source>
</evidence>
<evidence type="ECO:0000256" key="1">
    <source>
        <dbReference type="ARBA" id="ARBA00004737"/>
    </source>
</evidence>
<keyword evidence="5 8" id="KW-0704">Schiff base</keyword>
<evidence type="ECO:0000256" key="2">
    <source>
        <dbReference type="ARBA" id="ARBA00007281"/>
    </source>
</evidence>
<organism evidence="11 12">
    <name type="scientific">Salisediminibacterium halotolerans</name>
    <dbReference type="NCBI Taxonomy" id="517425"/>
    <lineage>
        <taxon>Bacteria</taxon>
        <taxon>Bacillati</taxon>
        <taxon>Bacillota</taxon>
        <taxon>Bacilli</taxon>
        <taxon>Bacillales</taxon>
        <taxon>Bacillaceae</taxon>
        <taxon>Salisediminibacterium</taxon>
    </lineage>
</organism>
<gene>
    <name evidence="8" type="primary">pdxS</name>
    <name evidence="11" type="ORF">SAMN05444126_13215</name>
</gene>
<feature type="binding site" evidence="8">
    <location>
        <position position="154"/>
    </location>
    <ligand>
        <name>D-ribose 5-phosphate</name>
        <dbReference type="ChEBI" id="CHEBI:78346"/>
    </ligand>
</feature>
<dbReference type="InterPro" id="IPR033755">
    <property type="entry name" value="PdxS/SNZ_N"/>
</dbReference>